<reference evidence="3 4" key="1">
    <citation type="submission" date="2019-03" db="EMBL/GenBank/DDBJ databases">
        <title>The genome sequence of a newly discovered highly antifungal drug resistant Aspergillus species, Aspergillus tanneri NIH 1004.</title>
        <authorList>
            <person name="Mounaud S."/>
            <person name="Singh I."/>
            <person name="Joardar V."/>
            <person name="Pakala S."/>
            <person name="Pakala S."/>
            <person name="Venepally P."/>
            <person name="Hoover J."/>
            <person name="Nierman W."/>
            <person name="Chung J."/>
            <person name="Losada L."/>
        </authorList>
    </citation>
    <scope>NUCLEOTIDE SEQUENCE [LARGE SCALE GENOMIC DNA]</scope>
    <source>
        <strain evidence="3 4">NIH1004</strain>
    </source>
</reference>
<feature type="compositionally biased region" description="Acidic residues" evidence="1">
    <location>
        <begin position="206"/>
        <end position="218"/>
    </location>
</feature>
<feature type="region of interest" description="Disordered" evidence="1">
    <location>
        <begin position="117"/>
        <end position="236"/>
    </location>
</feature>
<reference evidence="2 5" key="2">
    <citation type="submission" date="2019-08" db="EMBL/GenBank/DDBJ databases">
        <title>The genome sequence of a newly discovered highly antifungal drug resistant Aspergillus species, Aspergillus tanneri NIH 1004.</title>
        <authorList>
            <person name="Mounaud S."/>
            <person name="Singh I."/>
            <person name="Joardar V."/>
            <person name="Pakala S."/>
            <person name="Pakala S."/>
            <person name="Venepally P."/>
            <person name="Chung J.K."/>
            <person name="Losada L."/>
            <person name="Nierman W.C."/>
        </authorList>
    </citation>
    <scope>NUCLEOTIDE SEQUENCE [LARGE SCALE GENOMIC DNA]</scope>
    <source>
        <strain evidence="2 5">NIH1004</strain>
    </source>
</reference>
<feature type="compositionally biased region" description="Low complexity" evidence="1">
    <location>
        <begin position="1"/>
        <end position="27"/>
    </location>
</feature>
<keyword evidence="4" id="KW-1185">Reference proteome</keyword>
<feature type="compositionally biased region" description="Polar residues" evidence="1">
    <location>
        <begin position="117"/>
        <end position="127"/>
    </location>
</feature>
<organism evidence="3 4">
    <name type="scientific">Aspergillus tanneri</name>
    <dbReference type="NCBI Taxonomy" id="1220188"/>
    <lineage>
        <taxon>Eukaryota</taxon>
        <taxon>Fungi</taxon>
        <taxon>Dikarya</taxon>
        <taxon>Ascomycota</taxon>
        <taxon>Pezizomycotina</taxon>
        <taxon>Eurotiomycetes</taxon>
        <taxon>Eurotiomycetidae</taxon>
        <taxon>Eurotiales</taxon>
        <taxon>Aspergillaceae</taxon>
        <taxon>Aspergillus</taxon>
        <taxon>Aspergillus subgen. Circumdati</taxon>
    </lineage>
</organism>
<feature type="compositionally biased region" description="Basic and acidic residues" evidence="1">
    <location>
        <begin position="219"/>
        <end position="236"/>
    </location>
</feature>
<gene>
    <name evidence="2" type="ORF">ATNIH1004_000962</name>
    <name evidence="3" type="ORF">EYZ11_009584</name>
</gene>
<dbReference type="EMBL" id="QUQM01000002">
    <property type="protein sequence ID" value="KAA8652061.1"/>
    <property type="molecule type" value="Genomic_DNA"/>
</dbReference>
<dbReference type="Proteomes" id="UP000308092">
    <property type="component" value="Unassembled WGS sequence"/>
</dbReference>
<feature type="compositionally biased region" description="Polar residues" evidence="1">
    <location>
        <begin position="159"/>
        <end position="173"/>
    </location>
</feature>
<protein>
    <submittedName>
        <fullName evidence="3">Uncharacterized protein</fullName>
    </submittedName>
</protein>
<accession>A0A4S3J7U0</accession>
<evidence type="ECO:0000313" key="3">
    <source>
        <dbReference type="EMBL" id="THC90955.1"/>
    </source>
</evidence>
<dbReference type="EMBL" id="SOSA01000462">
    <property type="protein sequence ID" value="THC90955.1"/>
    <property type="molecule type" value="Genomic_DNA"/>
</dbReference>
<feature type="region of interest" description="Disordered" evidence="1">
    <location>
        <begin position="90"/>
        <end position="109"/>
    </location>
</feature>
<evidence type="ECO:0000256" key="1">
    <source>
        <dbReference type="SAM" id="MobiDB-lite"/>
    </source>
</evidence>
<proteinExistence type="predicted"/>
<feature type="compositionally biased region" description="Basic and acidic residues" evidence="1">
    <location>
        <begin position="195"/>
        <end position="205"/>
    </location>
</feature>
<dbReference type="OrthoDB" id="4502539at2759"/>
<evidence type="ECO:0000313" key="2">
    <source>
        <dbReference type="EMBL" id="KAA8652061.1"/>
    </source>
</evidence>
<feature type="compositionally biased region" description="Acidic residues" evidence="1">
    <location>
        <begin position="178"/>
        <end position="194"/>
    </location>
</feature>
<sequence length="261" mass="28825">MAVTTTLTTTKSPPSITNANTNSTTINKRLPPLADKTSLPYKLSTLSKQKLAREATAPDPDIRRCLGHFRLHCLSMEWAQRDMTTRINSVEMEDDSDEEDGPDEEEKKAHARFQVSFEQASTTTPSAPGSADLLDEVTTTTPPAPPEKTDEEGEELDSKTQMQTKSDSQMHSQAGSETEAETEADTETGTETETETEKDSEKETETETETETDTDPESEAEKEKESEGLLEKGRTCIEKTVQRSHFWPSAHGQCIPVRIAG</sequence>
<comment type="caution">
    <text evidence="3">The sequence shown here is derived from an EMBL/GenBank/DDBJ whole genome shotgun (WGS) entry which is preliminary data.</text>
</comment>
<name>A0A4S3J7U0_9EURO</name>
<dbReference type="AlphaFoldDB" id="A0A4S3J7U0"/>
<dbReference type="GeneID" id="54323664"/>
<feature type="compositionally biased region" description="Acidic residues" evidence="1">
    <location>
        <begin position="91"/>
        <end position="104"/>
    </location>
</feature>
<feature type="region of interest" description="Disordered" evidence="1">
    <location>
        <begin position="1"/>
        <end position="33"/>
    </location>
</feature>
<evidence type="ECO:0000313" key="4">
    <source>
        <dbReference type="Proteomes" id="UP000308092"/>
    </source>
</evidence>
<dbReference type="Proteomes" id="UP000324241">
    <property type="component" value="Unassembled WGS sequence"/>
</dbReference>
<dbReference type="RefSeq" id="XP_033431422.1">
    <property type="nucleotide sequence ID" value="XM_033565665.1"/>
</dbReference>
<evidence type="ECO:0000313" key="5">
    <source>
        <dbReference type="Proteomes" id="UP000324241"/>
    </source>
</evidence>
<dbReference type="VEuPathDB" id="FungiDB:EYZ11_009584"/>